<gene>
    <name evidence="1" type="ORF">RFULGI_LOCUS19590</name>
</gene>
<name>A0A9N9KCA7_9GLOM</name>
<protein>
    <submittedName>
        <fullName evidence="1">13847_t:CDS:1</fullName>
    </submittedName>
</protein>
<dbReference type="Proteomes" id="UP000789396">
    <property type="component" value="Unassembled WGS sequence"/>
</dbReference>
<dbReference type="EMBL" id="CAJVPZ010098937">
    <property type="protein sequence ID" value="CAG8820370.1"/>
    <property type="molecule type" value="Genomic_DNA"/>
</dbReference>
<organism evidence="1 2">
    <name type="scientific">Racocetra fulgida</name>
    <dbReference type="NCBI Taxonomy" id="60492"/>
    <lineage>
        <taxon>Eukaryota</taxon>
        <taxon>Fungi</taxon>
        <taxon>Fungi incertae sedis</taxon>
        <taxon>Mucoromycota</taxon>
        <taxon>Glomeromycotina</taxon>
        <taxon>Glomeromycetes</taxon>
        <taxon>Diversisporales</taxon>
        <taxon>Gigasporaceae</taxon>
        <taxon>Racocetra</taxon>
    </lineage>
</organism>
<proteinExistence type="predicted"/>
<feature type="non-terminal residue" evidence="1">
    <location>
        <position position="160"/>
    </location>
</feature>
<reference evidence="1" key="1">
    <citation type="submission" date="2021-06" db="EMBL/GenBank/DDBJ databases">
        <authorList>
            <person name="Kallberg Y."/>
            <person name="Tangrot J."/>
            <person name="Rosling A."/>
        </authorList>
    </citation>
    <scope>NUCLEOTIDE SEQUENCE</scope>
    <source>
        <strain evidence="1">IN212</strain>
    </source>
</reference>
<accession>A0A9N9KCA7</accession>
<feature type="non-terminal residue" evidence="1">
    <location>
        <position position="1"/>
    </location>
</feature>
<comment type="caution">
    <text evidence="1">The sequence shown here is derived from an EMBL/GenBank/DDBJ whole genome shotgun (WGS) entry which is preliminary data.</text>
</comment>
<keyword evidence="2" id="KW-1185">Reference proteome</keyword>
<evidence type="ECO:0000313" key="2">
    <source>
        <dbReference type="Proteomes" id="UP000789396"/>
    </source>
</evidence>
<sequence>VICCGDDAQPSPFFGEMPHNWLKEHADYYEEVLTDYQAKCPKLHELKKGMRRKNNWVQSELFRGAIPVIKKWKYLEKKWSPSDQILSAHRLSRRLASQICLKLHYTKYSEIPIPLIYRPKDGRKQNCLVPIPGSSEKRELVKNNIIHLPLNTLSDKFLQG</sequence>
<dbReference type="OrthoDB" id="2381579at2759"/>
<dbReference type="AlphaFoldDB" id="A0A9N9KCA7"/>
<evidence type="ECO:0000313" key="1">
    <source>
        <dbReference type="EMBL" id="CAG8820370.1"/>
    </source>
</evidence>